<dbReference type="PANTHER" id="PTHR47673">
    <property type="entry name" value="ARM REPEAT SUPERFAMILY PROTEIN"/>
    <property type="match status" value="1"/>
</dbReference>
<dbReference type="SUPFAM" id="SSF48371">
    <property type="entry name" value="ARM repeat"/>
    <property type="match status" value="1"/>
</dbReference>
<proteinExistence type="predicted"/>
<evidence type="ECO:0000313" key="1">
    <source>
        <dbReference type="EMBL" id="KAK9901385.1"/>
    </source>
</evidence>
<dbReference type="InterPro" id="IPR011989">
    <property type="entry name" value="ARM-like"/>
</dbReference>
<gene>
    <name evidence="1" type="ORF">WJX75_009703</name>
</gene>
<sequence>MRWQDVYFDHSDDDPFPKMLEEEPENLLGPYVATEVGLVEKALQFAEVRPSDRVLDLGSDRHLVAPHGASLLQSSAAANTDCIGGGRSAIHTSAACLAQSTAGPSSEEADEGAVGRLVRLLLIGTIAAVALKLAPSIGAGNVIGAVRLLEADTSLMQRSGADRVRLLAKSGWADEILLREGAPAKLLALLSKSADQSVMVAALKALDALCAQYDGREALVLAGAVDRLQEALNGSWIYSEDGREVLTQLLVALKIQQNDVE</sequence>
<dbReference type="Gene3D" id="1.25.10.10">
    <property type="entry name" value="Leucine-rich Repeat Variant"/>
    <property type="match status" value="1"/>
</dbReference>
<comment type="caution">
    <text evidence="1">The sequence shown here is derived from an EMBL/GenBank/DDBJ whole genome shotgun (WGS) entry which is preliminary data.</text>
</comment>
<dbReference type="InterPro" id="IPR016024">
    <property type="entry name" value="ARM-type_fold"/>
</dbReference>
<name>A0ABR2YB79_9CHLO</name>
<organism evidence="1 2">
    <name type="scientific">Coccomyxa subellipsoidea</name>
    <dbReference type="NCBI Taxonomy" id="248742"/>
    <lineage>
        <taxon>Eukaryota</taxon>
        <taxon>Viridiplantae</taxon>
        <taxon>Chlorophyta</taxon>
        <taxon>core chlorophytes</taxon>
        <taxon>Trebouxiophyceae</taxon>
        <taxon>Trebouxiophyceae incertae sedis</taxon>
        <taxon>Coccomyxaceae</taxon>
        <taxon>Coccomyxa</taxon>
    </lineage>
</organism>
<evidence type="ECO:0008006" key="3">
    <source>
        <dbReference type="Google" id="ProtNLM"/>
    </source>
</evidence>
<evidence type="ECO:0000313" key="2">
    <source>
        <dbReference type="Proteomes" id="UP001491310"/>
    </source>
</evidence>
<accession>A0ABR2YB79</accession>
<keyword evidence="2" id="KW-1185">Reference proteome</keyword>
<dbReference type="Proteomes" id="UP001491310">
    <property type="component" value="Unassembled WGS sequence"/>
</dbReference>
<reference evidence="1 2" key="1">
    <citation type="journal article" date="2024" name="Nat. Commun.">
        <title>Phylogenomics reveals the evolutionary origins of lichenization in chlorophyte algae.</title>
        <authorList>
            <person name="Puginier C."/>
            <person name="Libourel C."/>
            <person name="Otte J."/>
            <person name="Skaloud P."/>
            <person name="Haon M."/>
            <person name="Grisel S."/>
            <person name="Petersen M."/>
            <person name="Berrin J.G."/>
            <person name="Delaux P.M."/>
            <person name="Dal Grande F."/>
            <person name="Keller J."/>
        </authorList>
    </citation>
    <scope>NUCLEOTIDE SEQUENCE [LARGE SCALE GENOMIC DNA]</scope>
    <source>
        <strain evidence="1 2">SAG 216-7</strain>
    </source>
</reference>
<protein>
    <recommendedName>
        <fullName evidence="3">ARM repeat-containing protein</fullName>
    </recommendedName>
</protein>
<dbReference type="PANTHER" id="PTHR47673:SF1">
    <property type="entry name" value="ARM REPEAT SUPERFAMILY PROTEIN"/>
    <property type="match status" value="1"/>
</dbReference>
<dbReference type="EMBL" id="JALJOT010000018">
    <property type="protein sequence ID" value="KAK9901385.1"/>
    <property type="molecule type" value="Genomic_DNA"/>
</dbReference>